<dbReference type="EMBL" id="BJZO01000049">
    <property type="protein sequence ID" value="GEO81832.1"/>
    <property type="molecule type" value="Genomic_DNA"/>
</dbReference>
<keyword evidence="3" id="KW-1185">Reference proteome</keyword>
<organism evidence="2 3">
    <name type="scientific">Pararhodospirillum oryzae</name>
    <dbReference type="NCBI Taxonomy" id="478448"/>
    <lineage>
        <taxon>Bacteria</taxon>
        <taxon>Pseudomonadati</taxon>
        <taxon>Pseudomonadota</taxon>
        <taxon>Alphaproteobacteria</taxon>
        <taxon>Rhodospirillales</taxon>
        <taxon>Rhodospirillaceae</taxon>
        <taxon>Pararhodospirillum</taxon>
    </lineage>
</organism>
<proteinExistence type="predicted"/>
<keyword evidence="1" id="KW-0472">Membrane</keyword>
<accession>A0A512H8Q7</accession>
<keyword evidence="1" id="KW-0812">Transmembrane</keyword>
<dbReference type="RefSeq" id="WP_147163855.1">
    <property type="nucleotide sequence ID" value="NZ_BJZO01000049.1"/>
</dbReference>
<reference evidence="2 3" key="1">
    <citation type="submission" date="2019-07" db="EMBL/GenBank/DDBJ databases">
        <title>Whole genome shotgun sequence of Rhodospirillum oryzae NBRC 107573.</title>
        <authorList>
            <person name="Hosoyama A."/>
            <person name="Uohara A."/>
            <person name="Ohji S."/>
            <person name="Ichikawa N."/>
        </authorList>
    </citation>
    <scope>NUCLEOTIDE SEQUENCE [LARGE SCALE GENOMIC DNA]</scope>
    <source>
        <strain evidence="2 3">NBRC 107573</strain>
    </source>
</reference>
<evidence type="ECO:0000256" key="1">
    <source>
        <dbReference type="SAM" id="Phobius"/>
    </source>
</evidence>
<gene>
    <name evidence="2" type="ORF">ROR02_19630</name>
</gene>
<dbReference type="Proteomes" id="UP000321567">
    <property type="component" value="Unassembled WGS sequence"/>
</dbReference>
<evidence type="ECO:0000313" key="3">
    <source>
        <dbReference type="Proteomes" id="UP000321567"/>
    </source>
</evidence>
<feature type="transmembrane region" description="Helical" evidence="1">
    <location>
        <begin position="54"/>
        <end position="77"/>
    </location>
</feature>
<keyword evidence="1" id="KW-1133">Transmembrane helix</keyword>
<name>A0A512H8Q7_9PROT</name>
<evidence type="ECO:0000313" key="2">
    <source>
        <dbReference type="EMBL" id="GEO81832.1"/>
    </source>
</evidence>
<protein>
    <recommendedName>
        <fullName evidence="4">PH domain-containing protein</fullName>
    </recommendedName>
</protein>
<feature type="transmembrane region" description="Helical" evidence="1">
    <location>
        <begin position="26"/>
        <end position="48"/>
    </location>
</feature>
<dbReference type="AlphaFoldDB" id="A0A512H8Q7"/>
<sequence>MPVRSARPLRRPIGTFHPLEIRGRRAAVWGHAVAAAGLGVLALTLPVVGGGAGAAWMMALLVPAVWMGLQAWGHAVLRIEVGRAGLRFRVPGEVMGVFVPPVQDIRFPWMDVESVHLMEGLRSQDPGILGRALEPLGGVLLIRAGDRSVRLTGAMLGAQMLDVAELVAVGADKPVHGGSETFHPGDW</sequence>
<comment type="caution">
    <text evidence="2">The sequence shown here is derived from an EMBL/GenBank/DDBJ whole genome shotgun (WGS) entry which is preliminary data.</text>
</comment>
<evidence type="ECO:0008006" key="4">
    <source>
        <dbReference type="Google" id="ProtNLM"/>
    </source>
</evidence>
<dbReference type="OrthoDB" id="9871829at2"/>